<dbReference type="EMBL" id="LJCR01000064">
    <property type="protein sequence ID" value="KPV54392.1"/>
    <property type="molecule type" value="Genomic_DNA"/>
</dbReference>
<accession>A0A0P9D5P7</accession>
<proteinExistence type="predicted"/>
<protein>
    <submittedName>
        <fullName evidence="1">Uncharacterized protein</fullName>
    </submittedName>
</protein>
<dbReference type="Proteomes" id="UP000050509">
    <property type="component" value="Unassembled WGS sequence"/>
</dbReference>
<evidence type="ECO:0000313" key="1">
    <source>
        <dbReference type="EMBL" id="KPV54392.1"/>
    </source>
</evidence>
<reference evidence="1 2" key="1">
    <citation type="submission" date="2015-09" db="EMBL/GenBank/DDBJ databases">
        <title>Draft genome sequence of Kouleothrix aurantiaca JCM 19913.</title>
        <authorList>
            <person name="Hemp J."/>
        </authorList>
    </citation>
    <scope>NUCLEOTIDE SEQUENCE [LARGE SCALE GENOMIC DNA]</scope>
    <source>
        <strain evidence="1 2">COM-B</strain>
    </source>
</reference>
<dbReference type="AlphaFoldDB" id="A0A0P9D5P7"/>
<comment type="caution">
    <text evidence="1">The sequence shown here is derived from an EMBL/GenBank/DDBJ whole genome shotgun (WGS) entry which is preliminary data.</text>
</comment>
<sequence length="211" mass="23694">MSDHTTELDLVVGSMFTTRPEEDRELYEDEREWLSDIQDLLREEGIEVDLLSRPGVEIWEGGIDRFMDLYQLRQLAAYLEQGRDVGGVLTASTPDDGEPDPVLVAIWDGEETTRFPHLINHQADGGYYLPVDFAEPIWLEADEEVSEDDEEAEDPYISFGSAVGLQRELTELSSLLQQANVPSNSGPARCLQVLRTAAEQSVANDLPIIVW</sequence>
<evidence type="ECO:0000313" key="2">
    <source>
        <dbReference type="Proteomes" id="UP000050509"/>
    </source>
</evidence>
<keyword evidence="2" id="KW-1185">Reference proteome</keyword>
<organism evidence="1 2">
    <name type="scientific">Kouleothrix aurantiaca</name>
    <dbReference type="NCBI Taxonomy" id="186479"/>
    <lineage>
        <taxon>Bacteria</taxon>
        <taxon>Bacillati</taxon>
        <taxon>Chloroflexota</taxon>
        <taxon>Chloroflexia</taxon>
        <taxon>Chloroflexales</taxon>
        <taxon>Roseiflexineae</taxon>
        <taxon>Roseiflexaceae</taxon>
        <taxon>Kouleothrix</taxon>
    </lineage>
</organism>
<name>A0A0P9D5P7_9CHLR</name>
<gene>
    <name evidence="1" type="ORF">SE17_04005</name>
</gene>